<dbReference type="RefSeq" id="WP_184087555.1">
    <property type="nucleotide sequence ID" value="NZ_JACIJF010000006.1"/>
</dbReference>
<keyword evidence="2" id="KW-1185">Reference proteome</keyword>
<comment type="caution">
    <text evidence="1">The sequence shown here is derived from an EMBL/GenBank/DDBJ whole genome shotgun (WGS) entry which is preliminary data.</text>
</comment>
<evidence type="ECO:0000313" key="1">
    <source>
        <dbReference type="EMBL" id="MBB5711052.1"/>
    </source>
</evidence>
<dbReference type="Proteomes" id="UP000527143">
    <property type="component" value="Unassembled WGS sequence"/>
</dbReference>
<gene>
    <name evidence="1" type="ORF">FHT02_002293</name>
</gene>
<dbReference type="AlphaFoldDB" id="A0A840YQK7"/>
<reference evidence="1 2" key="1">
    <citation type="submission" date="2020-08" db="EMBL/GenBank/DDBJ databases">
        <title>Genomic Encyclopedia of Type Strains, Phase IV (KMG-IV): sequencing the most valuable type-strain genomes for metagenomic binning, comparative biology and taxonomic classification.</title>
        <authorList>
            <person name="Goeker M."/>
        </authorList>
    </citation>
    <scope>NUCLEOTIDE SEQUENCE [LARGE SCALE GENOMIC DNA]</scope>
    <source>
        <strain evidence="1 2">DSM 26736</strain>
    </source>
</reference>
<organism evidence="1 2">
    <name type="scientific">Sphingomonas xinjiangensis</name>
    <dbReference type="NCBI Taxonomy" id="643568"/>
    <lineage>
        <taxon>Bacteria</taxon>
        <taxon>Pseudomonadati</taxon>
        <taxon>Pseudomonadota</taxon>
        <taxon>Alphaproteobacteria</taxon>
        <taxon>Sphingomonadales</taxon>
        <taxon>Sphingomonadaceae</taxon>
        <taxon>Sphingomonas</taxon>
    </lineage>
</organism>
<protein>
    <submittedName>
        <fullName evidence="1">Uncharacterized protein</fullName>
    </submittedName>
</protein>
<sequence>MPAKQEVSSFIRSTFRSVWSLELLCFLSKHQDRAWRRAELVVAMRSSDLVVSQSTDALIAAGLLVQEASDTIRYCPVNEQVGLLAAAAEEMYAQRPDAVRRMIVAAASSSVSQFADAFRLRRD</sequence>
<proteinExistence type="predicted"/>
<dbReference type="EMBL" id="JACIJF010000006">
    <property type="protein sequence ID" value="MBB5711052.1"/>
    <property type="molecule type" value="Genomic_DNA"/>
</dbReference>
<accession>A0A840YQK7</accession>
<evidence type="ECO:0000313" key="2">
    <source>
        <dbReference type="Proteomes" id="UP000527143"/>
    </source>
</evidence>
<name>A0A840YQK7_9SPHN</name>